<dbReference type="AlphaFoldDB" id="A0A0F9UVN3"/>
<keyword evidence="3" id="KW-0520">NAD</keyword>
<dbReference type="NCBIfam" id="TIGR00557">
    <property type="entry name" value="pdxA"/>
    <property type="match status" value="1"/>
</dbReference>
<comment type="caution">
    <text evidence="4">The sequence shown here is derived from an EMBL/GenBank/DDBJ whole genome shotgun (WGS) entry which is preliminary data.</text>
</comment>
<reference evidence="4" key="1">
    <citation type="journal article" date="2015" name="Nature">
        <title>Complex archaea that bridge the gap between prokaryotes and eukaryotes.</title>
        <authorList>
            <person name="Spang A."/>
            <person name="Saw J.H."/>
            <person name="Jorgensen S.L."/>
            <person name="Zaremba-Niedzwiedzka K."/>
            <person name="Martijn J."/>
            <person name="Lind A.E."/>
            <person name="van Eijk R."/>
            <person name="Schleper C."/>
            <person name="Guy L."/>
            <person name="Ettema T.J."/>
        </authorList>
    </citation>
    <scope>NUCLEOTIDE SEQUENCE</scope>
</reference>
<evidence type="ECO:0000256" key="2">
    <source>
        <dbReference type="ARBA" id="ARBA00023002"/>
    </source>
</evidence>
<accession>A0A0F9UVN3</accession>
<gene>
    <name evidence="4" type="ORF">LCGC14_0559560</name>
</gene>
<protein>
    <recommendedName>
        <fullName evidence="5">4-hydroxythreonine-4-phosphate dehydrogenase</fullName>
    </recommendedName>
</protein>
<dbReference type="PANTHER" id="PTHR30004">
    <property type="entry name" value="4-HYDROXYTHREONINE-4-PHOSPHATE DEHYDROGENASE"/>
    <property type="match status" value="1"/>
</dbReference>
<evidence type="ECO:0008006" key="5">
    <source>
        <dbReference type="Google" id="ProtNLM"/>
    </source>
</evidence>
<sequence length="326" mass="36411">MNIPKIGITLGDPGGIGPEIVLKALSSKNSLPKISYILFGSSQLVEEEKLALGLELDIQPFDRTKETGFPSLSLLEVENPLKTVKKGSLSKENGQASFLFFKQAFEEAKRGTIQAFVTAPISKQSWKLAGLKWRGHTDFLSQVYPQAIMTFWSERIKVALFSHHLPLKDALEKIKKEDLHDFFLLLHKHMEKIKPETFHFLVAGLNPHAGEEGLLGSEEEEEIIPAINHAKKKGMRISGPFPPDVVFRKALNHPDKIVIALYHDQGLIPFKLEAFEKGVNTTLGLPFIRTSPTHGTAFDIANKRTANPESMVEAIKLAYELSPRFL</sequence>
<evidence type="ECO:0000313" key="4">
    <source>
        <dbReference type="EMBL" id="KKN57708.1"/>
    </source>
</evidence>
<dbReference type="GO" id="GO:0016491">
    <property type="term" value="F:oxidoreductase activity"/>
    <property type="evidence" value="ECO:0007669"/>
    <property type="project" value="UniProtKB-KW"/>
</dbReference>
<evidence type="ECO:0000256" key="3">
    <source>
        <dbReference type="ARBA" id="ARBA00023027"/>
    </source>
</evidence>
<dbReference type="Pfam" id="PF04166">
    <property type="entry name" value="PdxA"/>
    <property type="match status" value="1"/>
</dbReference>
<organism evidence="4">
    <name type="scientific">marine sediment metagenome</name>
    <dbReference type="NCBI Taxonomy" id="412755"/>
    <lineage>
        <taxon>unclassified sequences</taxon>
        <taxon>metagenomes</taxon>
        <taxon>ecological metagenomes</taxon>
    </lineage>
</organism>
<dbReference type="Gene3D" id="3.40.718.10">
    <property type="entry name" value="Isopropylmalate Dehydrogenase"/>
    <property type="match status" value="1"/>
</dbReference>
<keyword evidence="2" id="KW-0560">Oxidoreductase</keyword>
<evidence type="ECO:0000256" key="1">
    <source>
        <dbReference type="ARBA" id="ARBA00022723"/>
    </source>
</evidence>
<dbReference type="GO" id="GO:0046872">
    <property type="term" value="F:metal ion binding"/>
    <property type="evidence" value="ECO:0007669"/>
    <property type="project" value="UniProtKB-KW"/>
</dbReference>
<dbReference type="PANTHER" id="PTHR30004:SF6">
    <property type="entry name" value="D-THREONATE 4-PHOSPHATE DEHYDROGENASE"/>
    <property type="match status" value="1"/>
</dbReference>
<dbReference type="GO" id="GO:0051287">
    <property type="term" value="F:NAD binding"/>
    <property type="evidence" value="ECO:0007669"/>
    <property type="project" value="InterPro"/>
</dbReference>
<dbReference type="EMBL" id="LAZR01000793">
    <property type="protein sequence ID" value="KKN57708.1"/>
    <property type="molecule type" value="Genomic_DNA"/>
</dbReference>
<proteinExistence type="predicted"/>
<dbReference type="SUPFAM" id="SSF53659">
    <property type="entry name" value="Isocitrate/Isopropylmalate dehydrogenase-like"/>
    <property type="match status" value="1"/>
</dbReference>
<dbReference type="InterPro" id="IPR005255">
    <property type="entry name" value="PdxA_fam"/>
</dbReference>
<name>A0A0F9UVN3_9ZZZZ</name>
<keyword evidence="1" id="KW-0479">Metal-binding</keyword>